<keyword evidence="8" id="KW-0934">Plastid</keyword>
<evidence type="ECO:0000256" key="6">
    <source>
        <dbReference type="ARBA" id="ARBA00023274"/>
    </source>
</evidence>
<comment type="similarity">
    <text evidence="1">Belongs to the universal ribosomal protein uL1 family.</text>
</comment>
<keyword evidence="3" id="KW-0699">rRNA-binding</keyword>
<dbReference type="AlphaFoldDB" id="A0A7S6TC00"/>
<gene>
    <name evidence="8" type="primary">rpl1</name>
    <name evidence="8" type="ORF">SpumellaPt_p035</name>
</gene>
<proteinExistence type="inferred from homology"/>
<name>A0A7S6TC00_9STRA</name>
<dbReference type="Gene3D" id="3.30.190.20">
    <property type="match status" value="1"/>
</dbReference>
<dbReference type="PANTHER" id="PTHR36427:SF3">
    <property type="entry name" value="LARGE RIBOSOMAL SUBUNIT PROTEIN UL1M"/>
    <property type="match status" value="1"/>
</dbReference>
<dbReference type="InterPro" id="IPR016095">
    <property type="entry name" value="Ribosomal_uL1_3-a/b-sand"/>
</dbReference>
<evidence type="ECO:0000256" key="4">
    <source>
        <dbReference type="ARBA" id="ARBA00022884"/>
    </source>
</evidence>
<dbReference type="EMBL" id="MN935479">
    <property type="protein sequence ID" value="QOU10733.1"/>
    <property type="molecule type" value="Genomic_DNA"/>
</dbReference>
<dbReference type="HAMAP" id="MF_01318_B">
    <property type="entry name" value="Ribosomal_uL1_B"/>
    <property type="match status" value="1"/>
</dbReference>
<dbReference type="PANTHER" id="PTHR36427">
    <property type="entry name" value="54S RIBOSOMAL PROTEIN L1, MITOCHONDRIAL"/>
    <property type="match status" value="1"/>
</dbReference>
<keyword evidence="4" id="KW-0694">RNA-binding</keyword>
<organism evidence="8">
    <name type="scientific">Spumella sp. Baekdong012001B8</name>
    <dbReference type="NCBI Taxonomy" id="2782410"/>
    <lineage>
        <taxon>Eukaryota</taxon>
        <taxon>Sar</taxon>
        <taxon>Stramenopiles</taxon>
        <taxon>Ochrophyta</taxon>
        <taxon>Chrysophyceae</taxon>
        <taxon>Chromulinales</taxon>
        <taxon>Chromulinaceae</taxon>
        <taxon>Spumella</taxon>
    </lineage>
</organism>
<evidence type="ECO:0000313" key="8">
    <source>
        <dbReference type="EMBL" id="QOU10733.1"/>
    </source>
</evidence>
<dbReference type="PIRSF" id="PIRSF002155">
    <property type="entry name" value="Ribosomal_L1"/>
    <property type="match status" value="1"/>
</dbReference>
<dbReference type="GO" id="GO:0015934">
    <property type="term" value="C:large ribosomal subunit"/>
    <property type="evidence" value="ECO:0007669"/>
    <property type="project" value="InterPro"/>
</dbReference>
<dbReference type="CDD" id="cd00403">
    <property type="entry name" value="Ribosomal_L1"/>
    <property type="match status" value="1"/>
</dbReference>
<evidence type="ECO:0000256" key="2">
    <source>
        <dbReference type="ARBA" id="ARBA00011838"/>
    </source>
</evidence>
<dbReference type="InterPro" id="IPR028364">
    <property type="entry name" value="Ribosomal_uL1/biogenesis"/>
</dbReference>
<dbReference type="InterPro" id="IPR002143">
    <property type="entry name" value="Ribosomal_uL1"/>
</dbReference>
<evidence type="ECO:0000256" key="5">
    <source>
        <dbReference type="ARBA" id="ARBA00022980"/>
    </source>
</evidence>
<reference evidence="8" key="1">
    <citation type="journal article" date="2020" name="Front. Plant Sci.">
        <title>Comparative Plastid Genomics of Non-Photosynthetic Chrysophytes: Genome Reduction and Compaction.</title>
        <authorList>
            <person name="Kim J.I."/>
            <person name="Jeong M."/>
            <person name="Archibald J.M."/>
            <person name="Shin W."/>
        </authorList>
    </citation>
    <scope>NUCLEOTIDE SEQUENCE</scope>
    <source>
        <strain evidence="8">Baekdong012001B8</strain>
    </source>
</reference>
<sequence>MKKFSKRLQYLREIVGAKSYSLDNALSLLKKIATSKFDESVEAHISLNINPKYSNQQIKASVFLPHGSGKLPRIAVLTAAGLAAEAVQLGASIAGADDLLEEISKKRIRFDVLLTSASQMPKLTRFGRVLGPKGLMPSLASGTITETLKQSLDEFKKGKVNYRADKAGIVHLRVGKSSFLASQLKENLVSLYASIEKNKPTGLKGKYVKSFYICTTMSPSLKIDLPKY</sequence>
<dbReference type="Gene3D" id="3.40.50.790">
    <property type="match status" value="1"/>
</dbReference>
<dbReference type="GO" id="GO:0006412">
    <property type="term" value="P:translation"/>
    <property type="evidence" value="ECO:0007669"/>
    <property type="project" value="InterPro"/>
</dbReference>
<dbReference type="GO" id="GO:0019843">
    <property type="term" value="F:rRNA binding"/>
    <property type="evidence" value="ECO:0007669"/>
    <property type="project" value="UniProtKB-KW"/>
</dbReference>
<evidence type="ECO:0000256" key="7">
    <source>
        <dbReference type="ARBA" id="ARBA00035205"/>
    </source>
</evidence>
<evidence type="ECO:0000256" key="1">
    <source>
        <dbReference type="ARBA" id="ARBA00010531"/>
    </source>
</evidence>
<keyword evidence="5 8" id="KW-0689">Ribosomal protein</keyword>
<evidence type="ECO:0000256" key="3">
    <source>
        <dbReference type="ARBA" id="ARBA00022730"/>
    </source>
</evidence>
<geneLocation type="plastid" evidence="8"/>
<dbReference type="GO" id="GO:0003735">
    <property type="term" value="F:structural constituent of ribosome"/>
    <property type="evidence" value="ECO:0007669"/>
    <property type="project" value="InterPro"/>
</dbReference>
<dbReference type="NCBIfam" id="TIGR01169">
    <property type="entry name" value="rplA_bact"/>
    <property type="match status" value="1"/>
</dbReference>
<dbReference type="SUPFAM" id="SSF56808">
    <property type="entry name" value="Ribosomal protein L1"/>
    <property type="match status" value="1"/>
</dbReference>
<dbReference type="Pfam" id="PF00687">
    <property type="entry name" value="Ribosomal_L1"/>
    <property type="match status" value="1"/>
</dbReference>
<dbReference type="InterPro" id="IPR023674">
    <property type="entry name" value="Ribosomal_uL1-like"/>
</dbReference>
<protein>
    <recommendedName>
        <fullName evidence="7">Large ribosomal subunit protein uL1c</fullName>
    </recommendedName>
</protein>
<dbReference type="InterPro" id="IPR005878">
    <property type="entry name" value="Ribosom_uL1_bac-type"/>
</dbReference>
<comment type="subunit">
    <text evidence="2">Part of the 50S ribosomal subunit.</text>
</comment>
<accession>A0A7S6TC00</accession>
<keyword evidence="6" id="KW-0687">Ribonucleoprotein</keyword>